<evidence type="ECO:0000256" key="1">
    <source>
        <dbReference type="SAM" id="MobiDB-lite"/>
    </source>
</evidence>
<dbReference type="Gene3D" id="2.60.40.3700">
    <property type="match status" value="1"/>
</dbReference>
<gene>
    <name evidence="2" type="ORF">ACFSYH_00725</name>
</gene>
<feature type="region of interest" description="Disordered" evidence="1">
    <location>
        <begin position="36"/>
        <end position="57"/>
    </location>
</feature>
<sequence length="219" mass="23421">MFTSIAAPRRRSNSRVTLRTVGLALAGALILAGCSTSRPTTSTSTTQDSTATDETPQDDAQTLLAKHNLDGLDTKAVISALEQLPVAQRPTDLIASIRPTGLVVSDESTEAVLPMPQDEFYLSVAPYFDETHPCHFHSLTTCRGELASADIQVKITNKETGEVLVDETRTTEDNGFFGFWLPQGIDATVELSAGDRSASADVSTKGDEDATCLTTMQLV</sequence>
<feature type="compositionally biased region" description="Low complexity" evidence="1">
    <location>
        <begin position="36"/>
        <end position="54"/>
    </location>
</feature>
<evidence type="ECO:0000313" key="2">
    <source>
        <dbReference type="EMBL" id="MFD2839098.1"/>
    </source>
</evidence>
<comment type="caution">
    <text evidence="2">The sequence shown here is derived from an EMBL/GenBank/DDBJ whole genome shotgun (WGS) entry which is preliminary data.</text>
</comment>
<dbReference type="RefSeq" id="WP_377464511.1">
    <property type="nucleotide sequence ID" value="NZ_JBHUOP010000001.1"/>
</dbReference>
<evidence type="ECO:0000313" key="3">
    <source>
        <dbReference type="Proteomes" id="UP001597391"/>
    </source>
</evidence>
<organism evidence="2 3">
    <name type="scientific">Populibacterium corticicola</name>
    <dbReference type="NCBI Taxonomy" id="1812826"/>
    <lineage>
        <taxon>Bacteria</taxon>
        <taxon>Bacillati</taxon>
        <taxon>Actinomycetota</taxon>
        <taxon>Actinomycetes</taxon>
        <taxon>Micrococcales</taxon>
        <taxon>Jonesiaceae</taxon>
        <taxon>Populibacterium</taxon>
    </lineage>
</organism>
<dbReference type="NCBIfam" id="NF038094">
    <property type="entry name" value="CueP_fam"/>
    <property type="match status" value="1"/>
</dbReference>
<dbReference type="InterPro" id="IPR047808">
    <property type="entry name" value="CueP-like"/>
</dbReference>
<keyword evidence="3" id="KW-1185">Reference proteome</keyword>
<reference evidence="3" key="1">
    <citation type="journal article" date="2019" name="Int. J. Syst. Evol. Microbiol.">
        <title>The Global Catalogue of Microorganisms (GCM) 10K type strain sequencing project: providing services to taxonomists for standard genome sequencing and annotation.</title>
        <authorList>
            <consortium name="The Broad Institute Genomics Platform"/>
            <consortium name="The Broad Institute Genome Sequencing Center for Infectious Disease"/>
            <person name="Wu L."/>
            <person name="Ma J."/>
        </authorList>
    </citation>
    <scope>NUCLEOTIDE SEQUENCE [LARGE SCALE GENOMIC DNA]</scope>
    <source>
        <strain evidence="3">KCTC 33576</strain>
    </source>
</reference>
<protein>
    <submittedName>
        <fullName evidence="2">CueP family metal-binding protein</fullName>
    </submittedName>
</protein>
<proteinExistence type="predicted"/>
<dbReference type="Proteomes" id="UP001597391">
    <property type="component" value="Unassembled WGS sequence"/>
</dbReference>
<dbReference type="Pfam" id="PF21172">
    <property type="entry name" value="CueP"/>
    <property type="match status" value="1"/>
</dbReference>
<accession>A0ABW5XE35</accession>
<name>A0ABW5XE35_9MICO</name>
<dbReference type="EMBL" id="JBHUOP010000001">
    <property type="protein sequence ID" value="MFD2839098.1"/>
    <property type="molecule type" value="Genomic_DNA"/>
</dbReference>